<dbReference type="Gene3D" id="3.30.750.24">
    <property type="entry name" value="STAS domain"/>
    <property type="match status" value="1"/>
</dbReference>
<evidence type="ECO:0000259" key="6">
    <source>
        <dbReference type="PROSITE" id="PS50801"/>
    </source>
</evidence>
<dbReference type="PANTHER" id="PTHR11814">
    <property type="entry name" value="SULFATE TRANSPORTER"/>
    <property type="match status" value="1"/>
</dbReference>
<evidence type="ECO:0000313" key="7">
    <source>
        <dbReference type="EMBL" id="SFV58733.1"/>
    </source>
</evidence>
<organism evidence="7">
    <name type="scientific">hydrothermal vent metagenome</name>
    <dbReference type="NCBI Taxonomy" id="652676"/>
    <lineage>
        <taxon>unclassified sequences</taxon>
        <taxon>metagenomes</taxon>
        <taxon>ecological metagenomes</taxon>
    </lineage>
</organism>
<evidence type="ECO:0000256" key="1">
    <source>
        <dbReference type="ARBA" id="ARBA00004141"/>
    </source>
</evidence>
<feature type="transmembrane region" description="Helical" evidence="5">
    <location>
        <begin position="89"/>
        <end position="110"/>
    </location>
</feature>
<feature type="transmembrane region" description="Helical" evidence="5">
    <location>
        <begin position="12"/>
        <end position="31"/>
    </location>
</feature>
<keyword evidence="3 5" id="KW-1133">Transmembrane helix</keyword>
<proteinExistence type="predicted"/>
<evidence type="ECO:0000256" key="4">
    <source>
        <dbReference type="ARBA" id="ARBA00023136"/>
    </source>
</evidence>
<feature type="transmembrane region" description="Helical" evidence="5">
    <location>
        <begin position="371"/>
        <end position="401"/>
    </location>
</feature>
<dbReference type="InterPro" id="IPR036513">
    <property type="entry name" value="STAS_dom_sf"/>
</dbReference>
<feature type="domain" description="STAS" evidence="6">
    <location>
        <begin position="439"/>
        <end position="542"/>
    </location>
</feature>
<feature type="transmembrane region" description="Helical" evidence="5">
    <location>
        <begin position="37"/>
        <end position="54"/>
    </location>
</feature>
<protein>
    <submittedName>
        <fullName evidence="7">Sulfate permease</fullName>
    </submittedName>
</protein>
<dbReference type="InterPro" id="IPR011547">
    <property type="entry name" value="SLC26A/SulP_dom"/>
</dbReference>
<keyword evidence="4 5" id="KW-0472">Membrane</keyword>
<sequence>MLLSTKHLSGDIFGGVTAAIVALPLALAFGLQSGMGAIAGLYGAIAVGFFAALFGGTQTQISGPTGPLAVVASVIIAGEIAFFGSLDKAIGTILATFVLAGVFQILLGVFKIGQYIRYIPYPVVSGFMSGIGSIIIIMQIFPFFGLVSPPSIVEIISSLGDISGNINIEALLLASATIAIIYLFPKLSKKVPSTLIALLSLTVLSTYMGLGVSIIGDIPSGFPEIHVDTILSLDWHNPMLIVIPAITLAALGSIDSLLTSVVADNMTKTQHNSNKELIGQGIGNMVAGIIGGLPGAGATMRTVVNINAGGKTNLSGVIHGIVLVIILFGAGAYARLIPLPILAGILITVGLGIIDYKGLKHLKEVPRADAVIMIIVLLLTVFVDLLQAVGIGMVLASILFMKQMGDMAQHKSVSKTLKDFHEIFPPSSEERASYSSIEDEVYIQHFNGPIFFGFTAHFKQMMKELPEVSVVIFRMYNVPSIDQSGMYALDDAIYELNKQNITVLITGINEQPRKMLQNIKVIPTLIPESHIFSDLTSALEMLKEHQSNFKVSHDKKNIYEILCV</sequence>
<feature type="transmembrane region" description="Helical" evidence="5">
    <location>
        <begin position="196"/>
        <end position="215"/>
    </location>
</feature>
<dbReference type="AlphaFoldDB" id="A0A1W1BZ05"/>
<dbReference type="SUPFAM" id="SSF52091">
    <property type="entry name" value="SpoIIaa-like"/>
    <property type="match status" value="1"/>
</dbReference>
<feature type="transmembrane region" description="Helical" evidence="5">
    <location>
        <begin position="277"/>
        <end position="296"/>
    </location>
</feature>
<reference evidence="7" key="1">
    <citation type="submission" date="2016-10" db="EMBL/GenBank/DDBJ databases">
        <authorList>
            <person name="de Groot N.N."/>
        </authorList>
    </citation>
    <scope>NUCLEOTIDE SEQUENCE</scope>
</reference>
<feature type="transmembrane region" description="Helical" evidence="5">
    <location>
        <begin position="341"/>
        <end position="359"/>
    </location>
</feature>
<feature type="transmembrane region" description="Helical" evidence="5">
    <location>
        <begin position="66"/>
        <end position="83"/>
    </location>
</feature>
<dbReference type="InterPro" id="IPR002645">
    <property type="entry name" value="STAS_dom"/>
</dbReference>
<dbReference type="GO" id="GO:0016020">
    <property type="term" value="C:membrane"/>
    <property type="evidence" value="ECO:0007669"/>
    <property type="project" value="UniProtKB-SubCell"/>
</dbReference>
<dbReference type="Pfam" id="PF00916">
    <property type="entry name" value="Sulfate_transp"/>
    <property type="match status" value="1"/>
</dbReference>
<evidence type="ECO:0000256" key="5">
    <source>
        <dbReference type="SAM" id="Phobius"/>
    </source>
</evidence>
<dbReference type="EMBL" id="FPHF01000045">
    <property type="protein sequence ID" value="SFV58733.1"/>
    <property type="molecule type" value="Genomic_DNA"/>
</dbReference>
<dbReference type="GO" id="GO:0055085">
    <property type="term" value="P:transmembrane transport"/>
    <property type="evidence" value="ECO:0007669"/>
    <property type="project" value="InterPro"/>
</dbReference>
<feature type="transmembrane region" description="Helical" evidence="5">
    <location>
        <begin position="166"/>
        <end position="184"/>
    </location>
</feature>
<keyword evidence="2 5" id="KW-0812">Transmembrane</keyword>
<feature type="transmembrane region" description="Helical" evidence="5">
    <location>
        <begin position="122"/>
        <end position="146"/>
    </location>
</feature>
<feature type="transmembrane region" description="Helical" evidence="5">
    <location>
        <begin position="235"/>
        <end position="257"/>
    </location>
</feature>
<feature type="transmembrane region" description="Helical" evidence="5">
    <location>
        <begin position="316"/>
        <end position="334"/>
    </location>
</feature>
<dbReference type="InterPro" id="IPR001902">
    <property type="entry name" value="SLC26A/SulP_fam"/>
</dbReference>
<accession>A0A1W1BZ05</accession>
<name>A0A1W1BZ05_9ZZZZ</name>
<dbReference type="CDD" id="cd07042">
    <property type="entry name" value="STAS_SulP_like_sulfate_transporter"/>
    <property type="match status" value="1"/>
</dbReference>
<dbReference type="Pfam" id="PF01740">
    <property type="entry name" value="STAS"/>
    <property type="match status" value="1"/>
</dbReference>
<dbReference type="PROSITE" id="PS50801">
    <property type="entry name" value="STAS"/>
    <property type="match status" value="1"/>
</dbReference>
<evidence type="ECO:0000256" key="3">
    <source>
        <dbReference type="ARBA" id="ARBA00022989"/>
    </source>
</evidence>
<comment type="subcellular location">
    <subcellularLocation>
        <location evidence="1">Membrane</location>
        <topology evidence="1">Multi-pass membrane protein</topology>
    </subcellularLocation>
</comment>
<evidence type="ECO:0000256" key="2">
    <source>
        <dbReference type="ARBA" id="ARBA00022692"/>
    </source>
</evidence>
<gene>
    <name evidence="7" type="ORF">MNB_SM-4-1644</name>
</gene>